<feature type="region of interest" description="Disordered" evidence="1">
    <location>
        <begin position="28"/>
        <end position="52"/>
    </location>
</feature>
<dbReference type="EMBL" id="FNSV01000005">
    <property type="protein sequence ID" value="SEB74839.1"/>
    <property type="molecule type" value="Genomic_DNA"/>
</dbReference>
<evidence type="ECO:0000313" key="2">
    <source>
        <dbReference type="EMBL" id="SEB74839.1"/>
    </source>
</evidence>
<reference evidence="3" key="1">
    <citation type="submission" date="2016-10" db="EMBL/GenBank/DDBJ databases">
        <authorList>
            <person name="Varghese N."/>
            <person name="Submissions S."/>
        </authorList>
    </citation>
    <scope>NUCLEOTIDE SEQUENCE [LARGE SCALE GENOMIC DNA]</scope>
    <source>
        <strain evidence="3">DSM 44498</strain>
    </source>
</reference>
<accession>A0A1H4LVN8</accession>
<organism evidence="2 3">
    <name type="scientific">Rhodococcus koreensis</name>
    <dbReference type="NCBI Taxonomy" id="99653"/>
    <lineage>
        <taxon>Bacteria</taxon>
        <taxon>Bacillati</taxon>
        <taxon>Actinomycetota</taxon>
        <taxon>Actinomycetes</taxon>
        <taxon>Mycobacteriales</taxon>
        <taxon>Nocardiaceae</taxon>
        <taxon>Rhodococcus</taxon>
    </lineage>
</organism>
<evidence type="ECO:0000313" key="3">
    <source>
        <dbReference type="Proteomes" id="UP000183561"/>
    </source>
</evidence>
<dbReference type="Proteomes" id="UP000183561">
    <property type="component" value="Unassembled WGS sequence"/>
</dbReference>
<sequence>MLAVRRFAPGAPAPLGEDLRKMPSAASTVLVNGGPLPHTVSDTDNRQVGDAE</sequence>
<proteinExistence type="predicted"/>
<gene>
    <name evidence="2" type="ORF">SAMN04490239_1491</name>
</gene>
<evidence type="ECO:0000256" key="1">
    <source>
        <dbReference type="SAM" id="MobiDB-lite"/>
    </source>
</evidence>
<keyword evidence="3" id="KW-1185">Reference proteome</keyword>
<feature type="region of interest" description="Disordered" evidence="1">
    <location>
        <begin position="1"/>
        <end position="20"/>
    </location>
</feature>
<protein>
    <submittedName>
        <fullName evidence="2">Uncharacterized protein</fullName>
    </submittedName>
</protein>
<dbReference type="AlphaFoldDB" id="A0A1H4LVN8"/>
<name>A0A1H4LVN8_9NOCA</name>
<feature type="compositionally biased region" description="Basic and acidic residues" evidence="1">
    <location>
        <begin position="41"/>
        <end position="52"/>
    </location>
</feature>